<dbReference type="OrthoDB" id="289273at2759"/>
<gene>
    <name evidence="2" type="ORF">TTHERM_00442780</name>
</gene>
<accession>I7LTM7</accession>
<dbReference type="Proteomes" id="UP000009168">
    <property type="component" value="Unassembled WGS sequence"/>
</dbReference>
<name>I7LTM7_TETTS</name>
<dbReference type="AlphaFoldDB" id="I7LTM7"/>
<evidence type="ECO:0000313" key="2">
    <source>
        <dbReference type="EMBL" id="EAR85528.2"/>
    </source>
</evidence>
<dbReference type="KEGG" id="tet:TTHERM_00442780"/>
<feature type="coiled-coil region" evidence="1">
    <location>
        <begin position="332"/>
        <end position="359"/>
    </location>
</feature>
<protein>
    <submittedName>
        <fullName evidence="2">Uncharacterized protein</fullName>
    </submittedName>
</protein>
<keyword evidence="3" id="KW-1185">Reference proteome</keyword>
<dbReference type="GeneID" id="7837544"/>
<keyword evidence="1" id="KW-0175">Coiled coil</keyword>
<evidence type="ECO:0000256" key="1">
    <source>
        <dbReference type="SAM" id="Coils"/>
    </source>
</evidence>
<proteinExistence type="predicted"/>
<dbReference type="RefSeq" id="XP_001033191.2">
    <property type="nucleotide sequence ID" value="XM_001033191.2"/>
</dbReference>
<dbReference type="EMBL" id="GG662665">
    <property type="protein sequence ID" value="EAR85528.2"/>
    <property type="molecule type" value="Genomic_DNA"/>
</dbReference>
<reference evidence="3" key="1">
    <citation type="journal article" date="2006" name="PLoS Biol.">
        <title>Macronuclear genome sequence of the ciliate Tetrahymena thermophila, a model eukaryote.</title>
        <authorList>
            <person name="Eisen J.A."/>
            <person name="Coyne R.S."/>
            <person name="Wu M."/>
            <person name="Wu D."/>
            <person name="Thiagarajan M."/>
            <person name="Wortman J.R."/>
            <person name="Badger J.H."/>
            <person name="Ren Q."/>
            <person name="Amedeo P."/>
            <person name="Jones K.M."/>
            <person name="Tallon L.J."/>
            <person name="Delcher A.L."/>
            <person name="Salzberg S.L."/>
            <person name="Silva J.C."/>
            <person name="Haas B.J."/>
            <person name="Majoros W.H."/>
            <person name="Farzad M."/>
            <person name="Carlton J.M."/>
            <person name="Smith R.K. Jr."/>
            <person name="Garg J."/>
            <person name="Pearlman R.E."/>
            <person name="Karrer K.M."/>
            <person name="Sun L."/>
            <person name="Manning G."/>
            <person name="Elde N.C."/>
            <person name="Turkewitz A.P."/>
            <person name="Asai D.J."/>
            <person name="Wilkes D.E."/>
            <person name="Wang Y."/>
            <person name="Cai H."/>
            <person name="Collins K."/>
            <person name="Stewart B.A."/>
            <person name="Lee S.R."/>
            <person name="Wilamowska K."/>
            <person name="Weinberg Z."/>
            <person name="Ruzzo W.L."/>
            <person name="Wloga D."/>
            <person name="Gaertig J."/>
            <person name="Frankel J."/>
            <person name="Tsao C.-C."/>
            <person name="Gorovsky M.A."/>
            <person name="Keeling P.J."/>
            <person name="Waller R.F."/>
            <person name="Patron N.J."/>
            <person name="Cherry J.M."/>
            <person name="Stover N.A."/>
            <person name="Krieger C.J."/>
            <person name="del Toro C."/>
            <person name="Ryder H.F."/>
            <person name="Williamson S.C."/>
            <person name="Barbeau R.A."/>
            <person name="Hamilton E.P."/>
            <person name="Orias E."/>
        </authorList>
    </citation>
    <scope>NUCLEOTIDE SEQUENCE [LARGE SCALE GENOMIC DNA]</scope>
    <source>
        <strain evidence="3">SB210</strain>
    </source>
</reference>
<organism evidence="2 3">
    <name type="scientific">Tetrahymena thermophila (strain SB210)</name>
    <dbReference type="NCBI Taxonomy" id="312017"/>
    <lineage>
        <taxon>Eukaryota</taxon>
        <taxon>Sar</taxon>
        <taxon>Alveolata</taxon>
        <taxon>Ciliophora</taxon>
        <taxon>Intramacronucleata</taxon>
        <taxon>Oligohymenophorea</taxon>
        <taxon>Hymenostomatida</taxon>
        <taxon>Tetrahymenina</taxon>
        <taxon>Tetrahymenidae</taxon>
        <taxon>Tetrahymena</taxon>
    </lineage>
</organism>
<sequence>MKILIVNAYSDTPSGQKQFSEFENMIKQYFLRQKDLMDTETEFFVCDKNNICDFLYEMSGSFVSKEAAKSFDFIDMVFIEGDANLRPWSDKASQFLMFLKNCFKTNKILWASQFAMQALIYLIATDLERPVNIVNGANGDPIQSFKSIQKDYPNGKMDYFLDNVSGDMYQWDNEINQWKPVHNTGLHFRKKAQESQDLGKLVMKTEIYRANIHHKKTYTIFEAKNTETICYIKKALMNHYALLDLEFEFLVPSKNQWDAHPIAFVNPQKTYTVLADSRFTVQIIEPNPYTLGCQFNVTKKYPQTVQVLCNFIKHQLDKIRQGKRSIPIKSIVNMTEEDNNSLESILKAKKQDSQQEEQKKKKIYPCFRHSGFAIKKHDKVDLMVENNAVHRDSVTNLQEIDHFNSRSSKSGIGTNNNIPSLNNINIEDQHSQVNSSKQHRPMTAFQNGSSKFQRGNEQNIKSIMKNRIISAKSTVQSQFISTSQYQKFQDASKQSKEQEHKYNQKDLIDEKDAFVKNQSEIRLMLHPKLQKEGLPQNENIWVSGSNFQKDLSKSNQLSGIRALEHQTIIKVPSVGPMKKLQLRTQSAASLKQQPLYTTQDKNHNPFVKQENVVMPSRVNLQSSYFGTKSQLSIAETDKKKTTINNLDIGFDECRKKPIVRTSGPYLTVQEQEQLRELEAKKLNIGDRIFHTGSVKNYKMLKNILFDSEYNPPSKHQYREFNPEKWVSKNAFLL</sequence>
<dbReference type="InParanoid" id="I7LTM7"/>
<dbReference type="eggNOG" id="ENOG502QQQ8">
    <property type="taxonomic scope" value="Eukaryota"/>
</dbReference>
<evidence type="ECO:0000313" key="3">
    <source>
        <dbReference type="Proteomes" id="UP000009168"/>
    </source>
</evidence>